<reference evidence="8" key="1">
    <citation type="journal article" date="2013" name="Nat. Genet.">
        <title>The Capsella rubella genome and the genomic consequences of rapid mating system evolution.</title>
        <authorList>
            <person name="Slotte T."/>
            <person name="Hazzouri K.M."/>
            <person name="Agren J.A."/>
            <person name="Koenig D."/>
            <person name="Maumus F."/>
            <person name="Guo Y.L."/>
            <person name="Steige K."/>
            <person name="Platts A.E."/>
            <person name="Escobar J.S."/>
            <person name="Newman L.K."/>
            <person name="Wang W."/>
            <person name="Mandakova T."/>
            <person name="Vello E."/>
            <person name="Smith L.M."/>
            <person name="Henz S.R."/>
            <person name="Steffen J."/>
            <person name="Takuno S."/>
            <person name="Brandvain Y."/>
            <person name="Coop G."/>
            <person name="Andolfatto P."/>
            <person name="Hu T.T."/>
            <person name="Blanchette M."/>
            <person name="Clark R.M."/>
            <person name="Quesneville H."/>
            <person name="Nordborg M."/>
            <person name="Gaut B.S."/>
            <person name="Lysak M.A."/>
            <person name="Jenkins J."/>
            <person name="Grimwood J."/>
            <person name="Chapman J."/>
            <person name="Prochnik S."/>
            <person name="Shu S."/>
            <person name="Rokhsar D."/>
            <person name="Schmutz J."/>
            <person name="Weigel D."/>
            <person name="Wright S.I."/>
        </authorList>
    </citation>
    <scope>NUCLEOTIDE SEQUENCE [LARGE SCALE GENOMIC DNA]</scope>
    <source>
        <strain evidence="8">cv. Monte Gargano</strain>
    </source>
</reference>
<evidence type="ECO:0000256" key="6">
    <source>
        <dbReference type="SAM" id="SignalP"/>
    </source>
</evidence>
<sequence>MKKPSQLTLAVLLIISILLLGTGVQGKVPCLIRYGNKNNTCSFLRCEKLCATKHKGYGHCRPGPPPHPRGTLICYCNYPC</sequence>
<keyword evidence="6" id="KW-0732">Signal</keyword>
<proteinExistence type="inferred from homology"/>
<feature type="signal peptide" evidence="6">
    <location>
        <begin position="1"/>
        <end position="26"/>
    </location>
</feature>
<dbReference type="AlphaFoldDB" id="R0GNM9"/>
<keyword evidence="2" id="KW-0929">Antimicrobial</keyword>
<keyword evidence="5" id="KW-1015">Disulfide bond</keyword>
<dbReference type="EMBL" id="KB870805">
    <property type="protein sequence ID" value="EOA37507.1"/>
    <property type="molecule type" value="Genomic_DNA"/>
</dbReference>
<name>R0GNM9_9BRAS</name>
<evidence type="ECO:0000313" key="7">
    <source>
        <dbReference type="EMBL" id="EOA37507.1"/>
    </source>
</evidence>
<dbReference type="GO" id="GO:0050832">
    <property type="term" value="P:defense response to fungus"/>
    <property type="evidence" value="ECO:0007669"/>
    <property type="project" value="UniProtKB-KW"/>
</dbReference>
<keyword evidence="8" id="KW-1185">Reference proteome</keyword>
<dbReference type="GO" id="GO:0031640">
    <property type="term" value="P:killing of cells of another organism"/>
    <property type="evidence" value="ECO:0007669"/>
    <property type="project" value="UniProtKB-KW"/>
</dbReference>
<evidence type="ECO:0000256" key="1">
    <source>
        <dbReference type="ARBA" id="ARBA00006722"/>
    </source>
</evidence>
<evidence type="ECO:0008006" key="9">
    <source>
        <dbReference type="Google" id="ProtNLM"/>
    </source>
</evidence>
<keyword evidence="3" id="KW-0295">Fungicide</keyword>
<comment type="similarity">
    <text evidence="1">Belongs to the DEFL family.</text>
</comment>
<keyword evidence="4" id="KW-0611">Plant defense</keyword>
<evidence type="ECO:0000256" key="3">
    <source>
        <dbReference type="ARBA" id="ARBA00022577"/>
    </source>
</evidence>
<evidence type="ECO:0000256" key="4">
    <source>
        <dbReference type="ARBA" id="ARBA00022821"/>
    </source>
</evidence>
<gene>
    <name evidence="7" type="ORF">CARUB_v10011690mg</name>
</gene>
<dbReference type="KEGG" id="crb:17897280"/>
<evidence type="ECO:0000256" key="2">
    <source>
        <dbReference type="ARBA" id="ARBA00022529"/>
    </source>
</evidence>
<evidence type="ECO:0000313" key="8">
    <source>
        <dbReference type="Proteomes" id="UP000029121"/>
    </source>
</evidence>
<evidence type="ECO:0000256" key="5">
    <source>
        <dbReference type="ARBA" id="ARBA00023157"/>
    </source>
</evidence>
<dbReference type="OrthoDB" id="10286700at2759"/>
<organism evidence="7 8">
    <name type="scientific">Capsella rubella</name>
    <dbReference type="NCBI Taxonomy" id="81985"/>
    <lineage>
        <taxon>Eukaryota</taxon>
        <taxon>Viridiplantae</taxon>
        <taxon>Streptophyta</taxon>
        <taxon>Embryophyta</taxon>
        <taxon>Tracheophyta</taxon>
        <taxon>Spermatophyta</taxon>
        <taxon>Magnoliopsida</taxon>
        <taxon>eudicotyledons</taxon>
        <taxon>Gunneridae</taxon>
        <taxon>Pentapetalae</taxon>
        <taxon>rosids</taxon>
        <taxon>malvids</taxon>
        <taxon>Brassicales</taxon>
        <taxon>Brassicaceae</taxon>
        <taxon>Camelineae</taxon>
        <taxon>Capsella</taxon>
    </lineage>
</organism>
<accession>R0GNM9</accession>
<dbReference type="Pfam" id="PF07333">
    <property type="entry name" value="SLR1-BP"/>
    <property type="match status" value="1"/>
</dbReference>
<dbReference type="InterPro" id="IPR010851">
    <property type="entry name" value="DEFL"/>
</dbReference>
<feature type="chain" id="PRO_5004342054" description="Knottin scorpion toxin-like domain-containing protein" evidence="6">
    <location>
        <begin position="27"/>
        <end position="80"/>
    </location>
</feature>
<dbReference type="Proteomes" id="UP000029121">
    <property type="component" value="Unassembled WGS sequence"/>
</dbReference>
<protein>
    <recommendedName>
        <fullName evidence="9">Knottin scorpion toxin-like domain-containing protein</fullName>
    </recommendedName>
</protein>